<dbReference type="Gene3D" id="3.40.50.80">
    <property type="entry name" value="Nucleotide-binding domain of ferredoxin-NADP reductase (FNR) module"/>
    <property type="match status" value="1"/>
</dbReference>
<proteinExistence type="predicted"/>
<feature type="transmembrane region" description="Helical" evidence="2">
    <location>
        <begin position="161"/>
        <end position="180"/>
    </location>
</feature>
<dbReference type="CDD" id="cd06186">
    <property type="entry name" value="NOX_Duox_like_FAD_NADP"/>
    <property type="match status" value="1"/>
</dbReference>
<dbReference type="STRING" id="56646.A0A2L2T070"/>
<keyword evidence="2" id="KW-0472">Membrane</keyword>
<dbReference type="InterPro" id="IPR051410">
    <property type="entry name" value="Ferric/Cupric_Reductase"/>
</dbReference>
<protein>
    <submittedName>
        <fullName evidence="3">Uncharacterized protein</fullName>
    </submittedName>
</protein>
<dbReference type="EMBL" id="LN649232">
    <property type="protein sequence ID" value="CEI38409.1"/>
    <property type="molecule type" value="Genomic_DNA"/>
</dbReference>
<dbReference type="InterPro" id="IPR039261">
    <property type="entry name" value="FNR_nucleotide-bd"/>
</dbReference>
<evidence type="ECO:0000256" key="1">
    <source>
        <dbReference type="ARBA" id="ARBA00022448"/>
    </source>
</evidence>
<dbReference type="PANTHER" id="PTHR32361:SF9">
    <property type="entry name" value="FERRIC REDUCTASE TRANSMEMBRANE COMPONENT 3-RELATED"/>
    <property type="match status" value="1"/>
</dbReference>
<keyword evidence="2" id="KW-1133">Transmembrane helix</keyword>
<reference evidence="4" key="1">
    <citation type="submission" date="2014-10" db="EMBL/GenBank/DDBJ databases">
        <authorList>
            <person name="King R."/>
        </authorList>
    </citation>
    <scope>NUCLEOTIDE SEQUENCE [LARGE SCALE GENOMIC DNA]</scope>
    <source>
        <strain evidence="4">A3/5</strain>
    </source>
</reference>
<dbReference type="GO" id="GO:0015677">
    <property type="term" value="P:copper ion import"/>
    <property type="evidence" value="ECO:0007669"/>
    <property type="project" value="TreeGrafter"/>
</dbReference>
<dbReference type="AlphaFoldDB" id="A0A2L2T070"/>
<dbReference type="Proteomes" id="UP000245910">
    <property type="component" value="Chromosome IIII"/>
</dbReference>
<dbReference type="SUPFAM" id="SSF52343">
    <property type="entry name" value="Ferredoxin reductase-like, C-terminal NADP-linked domain"/>
    <property type="match status" value="1"/>
</dbReference>
<keyword evidence="2" id="KW-0812">Transmembrane</keyword>
<dbReference type="PANTHER" id="PTHR32361">
    <property type="entry name" value="FERRIC/CUPRIC REDUCTASE TRANSMEMBRANE COMPONENT"/>
    <property type="match status" value="1"/>
</dbReference>
<dbReference type="GO" id="GO:0006826">
    <property type="term" value="P:iron ion transport"/>
    <property type="evidence" value="ECO:0007669"/>
    <property type="project" value="TreeGrafter"/>
</dbReference>
<feature type="transmembrane region" description="Helical" evidence="2">
    <location>
        <begin position="133"/>
        <end position="155"/>
    </location>
</feature>
<sequence length="413" mass="46507">MDIIGRNKIQPSRKQSYQVAIAIAYKSRPTEIVDSTTVLNKTSLVDEAVWLSNFNADYIFEKMEVVTEKYGIILMTICVIIPIAFSMLEYFPLSQPFVSRFRATFVDPPLFGKNHAVPAPFSILPIRRRLYDAFLASHVILSLLAMIGCILHMFYRYEWQWGYQTWVWIAFVFWIFDRFLARPLRLMRNGVQQAQITLIDDDYLQVTVSRIRVKGHVYVYFPSLTREADFAGLVIFVRRHGGLASLLAASNSDSGIPVIIEGSYGGHVSIIPNSLPEPSIEYPNIIFMAGGVGISGVLPCLDNPPSLTNLEGKRKLLWGVRTEPLVETVRNVVHRVTEDADGREIWNDFEVAITVAKRFDIDTTLQKEFCGVIGGTKVVVCGPSGMADNVRISAARLGKQGFVVKLMEESFAW</sequence>
<evidence type="ECO:0000313" key="4">
    <source>
        <dbReference type="Proteomes" id="UP000245910"/>
    </source>
</evidence>
<feature type="transmembrane region" description="Helical" evidence="2">
    <location>
        <begin position="70"/>
        <end position="91"/>
    </location>
</feature>
<evidence type="ECO:0000313" key="3">
    <source>
        <dbReference type="EMBL" id="CEI38409.1"/>
    </source>
</evidence>
<organism evidence="3 4">
    <name type="scientific">Fusarium venenatum</name>
    <dbReference type="NCBI Taxonomy" id="56646"/>
    <lineage>
        <taxon>Eukaryota</taxon>
        <taxon>Fungi</taxon>
        <taxon>Dikarya</taxon>
        <taxon>Ascomycota</taxon>
        <taxon>Pezizomycotina</taxon>
        <taxon>Sordariomycetes</taxon>
        <taxon>Hypocreomycetidae</taxon>
        <taxon>Hypocreales</taxon>
        <taxon>Nectriaceae</taxon>
        <taxon>Fusarium</taxon>
    </lineage>
</organism>
<dbReference type="GO" id="GO:0006879">
    <property type="term" value="P:intracellular iron ion homeostasis"/>
    <property type="evidence" value="ECO:0007669"/>
    <property type="project" value="TreeGrafter"/>
</dbReference>
<keyword evidence="4" id="KW-1185">Reference proteome</keyword>
<keyword evidence="1" id="KW-0813">Transport</keyword>
<dbReference type="GO" id="GO:0000293">
    <property type="term" value="F:ferric-chelate reductase activity"/>
    <property type="evidence" value="ECO:0007669"/>
    <property type="project" value="TreeGrafter"/>
</dbReference>
<evidence type="ECO:0000256" key="2">
    <source>
        <dbReference type="SAM" id="Phobius"/>
    </source>
</evidence>
<dbReference type="GO" id="GO:0005886">
    <property type="term" value="C:plasma membrane"/>
    <property type="evidence" value="ECO:0007669"/>
    <property type="project" value="TreeGrafter"/>
</dbReference>
<name>A0A2L2T070_9HYPO</name>
<accession>A0A2L2T070</accession>